<keyword evidence="3" id="KW-0255">Endonuclease</keyword>
<name>A0A495WKC1_9BACT</name>
<keyword evidence="9" id="KW-1185">Reference proteome</keyword>
<evidence type="ECO:0000256" key="4">
    <source>
        <dbReference type="ARBA" id="ARBA00022801"/>
    </source>
</evidence>
<dbReference type="AlphaFoldDB" id="A0A495WKC1"/>
<dbReference type="GO" id="GO:0016787">
    <property type="term" value="F:hydrolase activity"/>
    <property type="evidence" value="ECO:0007669"/>
    <property type="project" value="UniProtKB-KW"/>
</dbReference>
<dbReference type="Proteomes" id="UP000269493">
    <property type="component" value="Unassembled WGS sequence"/>
</dbReference>
<evidence type="ECO:0000256" key="2">
    <source>
        <dbReference type="ARBA" id="ARBA00022722"/>
    </source>
</evidence>
<accession>A0A495WKC1</accession>
<proteinExistence type="inferred from homology"/>
<dbReference type="OrthoDB" id="9771229at2"/>
<keyword evidence="4" id="KW-0378">Hydrolase</keyword>
<dbReference type="InterPro" id="IPR005229">
    <property type="entry name" value="YicC/YloC-like"/>
</dbReference>
<dbReference type="EMBL" id="RBXN01000001">
    <property type="protein sequence ID" value="RKT61155.1"/>
    <property type="molecule type" value="Genomic_DNA"/>
</dbReference>
<dbReference type="Pfam" id="PF03755">
    <property type="entry name" value="YicC-like_N"/>
    <property type="match status" value="1"/>
</dbReference>
<dbReference type="GO" id="GO:0004521">
    <property type="term" value="F:RNA endonuclease activity"/>
    <property type="evidence" value="ECO:0007669"/>
    <property type="project" value="InterPro"/>
</dbReference>
<comment type="caution">
    <text evidence="8">The sequence shown here is derived from an EMBL/GenBank/DDBJ whole genome shotgun (WGS) entry which is preliminary data.</text>
</comment>
<dbReference type="NCBIfam" id="TIGR00255">
    <property type="entry name" value="YicC/YloC family endoribonuclease"/>
    <property type="match status" value="1"/>
</dbReference>
<dbReference type="InterPro" id="IPR013551">
    <property type="entry name" value="YicC-like_C"/>
</dbReference>
<organism evidence="8 9">
    <name type="scientific">Coprobacter fastidiosus NSB1 = JCM 33896</name>
    <dbReference type="NCBI Taxonomy" id="1349822"/>
    <lineage>
        <taxon>Bacteria</taxon>
        <taxon>Pseudomonadati</taxon>
        <taxon>Bacteroidota</taxon>
        <taxon>Bacteroidia</taxon>
        <taxon>Bacteroidales</taxon>
        <taxon>Barnesiellaceae</taxon>
        <taxon>Coprobacter</taxon>
    </lineage>
</organism>
<dbReference type="InterPro" id="IPR013527">
    <property type="entry name" value="YicC-like_N"/>
</dbReference>
<dbReference type="PANTHER" id="PTHR30636:SF3">
    <property type="entry name" value="UPF0701 PROTEIN YICC"/>
    <property type="match status" value="1"/>
</dbReference>
<feature type="domain" description="Endoribonuclease YicC-like C-terminal" evidence="7">
    <location>
        <begin position="174"/>
        <end position="289"/>
    </location>
</feature>
<evidence type="ECO:0000256" key="1">
    <source>
        <dbReference type="ARBA" id="ARBA00001968"/>
    </source>
</evidence>
<evidence type="ECO:0000256" key="5">
    <source>
        <dbReference type="ARBA" id="ARBA00035648"/>
    </source>
</evidence>
<dbReference type="Pfam" id="PF08340">
    <property type="entry name" value="YicC-like_C"/>
    <property type="match status" value="1"/>
</dbReference>
<feature type="domain" description="Endoribonuclease YicC-like N-terminal" evidence="6">
    <location>
        <begin position="2"/>
        <end position="155"/>
    </location>
</feature>
<evidence type="ECO:0000313" key="9">
    <source>
        <dbReference type="Proteomes" id="UP000269493"/>
    </source>
</evidence>
<keyword evidence="2" id="KW-0540">Nuclease</keyword>
<comment type="similarity">
    <text evidence="5">Belongs to the YicC/YloC family.</text>
</comment>
<reference evidence="8 9" key="1">
    <citation type="submission" date="2018-10" db="EMBL/GenBank/DDBJ databases">
        <title>Genomic Encyclopedia of Archaeal and Bacterial Type Strains, Phase II (KMG-II): from individual species to whole genera.</title>
        <authorList>
            <person name="Goeker M."/>
        </authorList>
    </citation>
    <scope>NUCLEOTIDE SEQUENCE [LARGE SCALE GENOMIC DNA]</scope>
    <source>
        <strain evidence="8 9">NSB1</strain>
    </source>
</reference>
<gene>
    <name evidence="8" type="ORF">BC742_0196</name>
</gene>
<dbReference type="RefSeq" id="WP_009316762.1">
    <property type="nucleotide sequence ID" value="NZ_KI440778.1"/>
</dbReference>
<dbReference type="GeneID" id="92927353"/>
<dbReference type="PANTHER" id="PTHR30636">
    <property type="entry name" value="UPF0701 PROTEIN YICC"/>
    <property type="match status" value="1"/>
</dbReference>
<evidence type="ECO:0000259" key="6">
    <source>
        <dbReference type="Pfam" id="PF03755"/>
    </source>
</evidence>
<comment type="cofactor">
    <cofactor evidence="1">
        <name>a divalent metal cation</name>
        <dbReference type="ChEBI" id="CHEBI:60240"/>
    </cofactor>
</comment>
<sequence length="290" mass="33878">MIHSMTGFGKAITELPNRKITVEIKSLNSKQLDLSTRIPAIYREKEMEIRSEIAKRLERGKVDFSIFIENIGRDACTQLNMPVIEGYYQQIKEASETLKIALPTDWFQTLLRLPESMKTDTMELEDNEGDVLMQTIDKAIGQLEEFRQQEGVMLQKLFTQKIDNIASLLKEVEPYEQERVEKIKVRIHEALSKIENFDYDKNRFEQEMIFYIEKLDINEEKHRLDNHLKYFIETMASGKGQGKKLGFISQEMGREINTLGSKANHAELQKIVVRMKDELEQIKEQVLNVM</sequence>
<protein>
    <submittedName>
        <fullName evidence="8">Uncharacterized protein (TIGR00255 family)</fullName>
    </submittedName>
</protein>
<evidence type="ECO:0000259" key="7">
    <source>
        <dbReference type="Pfam" id="PF08340"/>
    </source>
</evidence>
<evidence type="ECO:0000256" key="3">
    <source>
        <dbReference type="ARBA" id="ARBA00022759"/>
    </source>
</evidence>
<evidence type="ECO:0000313" key="8">
    <source>
        <dbReference type="EMBL" id="RKT61155.1"/>
    </source>
</evidence>